<evidence type="ECO:0000313" key="1">
    <source>
        <dbReference type="EMBL" id="SVE33725.1"/>
    </source>
</evidence>
<feature type="non-terminal residue" evidence="1">
    <location>
        <position position="102"/>
    </location>
</feature>
<proteinExistence type="predicted"/>
<sequence length="102" mass="11204">MAQLKPFRDYDEKDVINLFALHTTGLAAANDLSTWDKRLPAGTLVKIHTGWKKDQELLMLEDAGSASASLKNVTTQRYGVAAKVFPVANTERPVGMTLHHVA</sequence>
<protein>
    <submittedName>
        <fullName evidence="1">Uncharacterized protein</fullName>
    </submittedName>
</protein>
<name>A0A383CPJ2_9ZZZZ</name>
<accession>A0A383CPJ2</accession>
<organism evidence="1">
    <name type="scientific">marine metagenome</name>
    <dbReference type="NCBI Taxonomy" id="408172"/>
    <lineage>
        <taxon>unclassified sequences</taxon>
        <taxon>metagenomes</taxon>
        <taxon>ecological metagenomes</taxon>
    </lineage>
</organism>
<reference evidence="1" key="1">
    <citation type="submission" date="2018-05" db="EMBL/GenBank/DDBJ databases">
        <authorList>
            <person name="Lanie J.A."/>
            <person name="Ng W.-L."/>
            <person name="Kazmierczak K.M."/>
            <person name="Andrzejewski T.M."/>
            <person name="Davidsen T.M."/>
            <person name="Wayne K.J."/>
            <person name="Tettelin H."/>
            <person name="Glass J.I."/>
            <person name="Rusch D."/>
            <person name="Podicherti R."/>
            <person name="Tsui H.-C.T."/>
            <person name="Winkler M.E."/>
        </authorList>
    </citation>
    <scope>NUCLEOTIDE SEQUENCE</scope>
</reference>
<dbReference type="EMBL" id="UINC01210313">
    <property type="protein sequence ID" value="SVE33725.1"/>
    <property type="molecule type" value="Genomic_DNA"/>
</dbReference>
<dbReference type="AlphaFoldDB" id="A0A383CPJ2"/>
<gene>
    <name evidence="1" type="ORF">METZ01_LOCUS486579</name>
</gene>